<dbReference type="EMBL" id="QLNP01000076">
    <property type="protein sequence ID" value="RAM37194.1"/>
    <property type="molecule type" value="Genomic_DNA"/>
</dbReference>
<reference evidence="1 2" key="1">
    <citation type="submission" date="2018-04" db="EMBL/GenBank/DDBJ databases">
        <title>Bacteria isolated from cave deposits of Manipur.</title>
        <authorList>
            <person name="Sahoo D."/>
            <person name="Sarangthem I."/>
            <person name="Nandeibam J."/>
        </authorList>
    </citation>
    <scope>NUCLEOTIDE SEQUENCE [LARGE SCALE GENOMIC DNA]</scope>
    <source>
        <strain evidence="2">mrc11</strain>
    </source>
</reference>
<protein>
    <submittedName>
        <fullName evidence="1">Uncharacterized protein</fullName>
    </submittedName>
</protein>
<proteinExistence type="predicted"/>
<name>A0A328HGD3_ARTGO</name>
<dbReference type="AlphaFoldDB" id="A0A328HGD3"/>
<accession>A0A328HGD3</accession>
<dbReference type="OrthoDB" id="5124431at2"/>
<sequence length="185" mass="20391">MKVTGWLSPDEFWDEYGRMEELVRGSFGELPCYGLGEWSGPIAIGEWDLGSRPPTAVGVVFGSGQAGPRVQVTTTSQDPRLTIAHRRLMADGPPVSGEDLSRRLQVLTAERGEEVSIPVDGAEELFAIWRDADRWWAAGQHDGNGLVLEGTRGLDVRALSLRTVSDIEPYLQGRRSQLRAVRGEF</sequence>
<comment type="caution">
    <text evidence="1">The sequence shown here is derived from an EMBL/GenBank/DDBJ whole genome shotgun (WGS) entry which is preliminary data.</text>
</comment>
<evidence type="ECO:0000313" key="1">
    <source>
        <dbReference type="EMBL" id="RAM37194.1"/>
    </source>
</evidence>
<dbReference type="RefSeq" id="WP_111904031.1">
    <property type="nucleotide sequence ID" value="NZ_QLNP01000076.1"/>
</dbReference>
<organism evidence="1 2">
    <name type="scientific">Arthrobacter globiformis</name>
    <dbReference type="NCBI Taxonomy" id="1665"/>
    <lineage>
        <taxon>Bacteria</taxon>
        <taxon>Bacillati</taxon>
        <taxon>Actinomycetota</taxon>
        <taxon>Actinomycetes</taxon>
        <taxon>Micrococcales</taxon>
        <taxon>Micrococcaceae</taxon>
        <taxon>Arthrobacter</taxon>
    </lineage>
</organism>
<dbReference type="Proteomes" id="UP000249166">
    <property type="component" value="Unassembled WGS sequence"/>
</dbReference>
<evidence type="ECO:0000313" key="2">
    <source>
        <dbReference type="Proteomes" id="UP000249166"/>
    </source>
</evidence>
<gene>
    <name evidence="1" type="ORF">DBZ45_11455</name>
</gene>